<name>A0AAE0WKY1_9PEZI</name>
<reference evidence="1" key="1">
    <citation type="submission" date="2023-07" db="EMBL/GenBank/DDBJ databases">
        <title>Black Yeasts Isolated from many extreme environments.</title>
        <authorList>
            <person name="Coleine C."/>
            <person name="Stajich J.E."/>
            <person name="Selbmann L."/>
        </authorList>
    </citation>
    <scope>NUCLEOTIDE SEQUENCE</scope>
    <source>
        <strain evidence="1">CCFEE 5485</strain>
    </source>
</reference>
<gene>
    <name evidence="1" type="ORF">LTR78_006510</name>
</gene>
<dbReference type="Proteomes" id="UP001274830">
    <property type="component" value="Unassembled WGS sequence"/>
</dbReference>
<evidence type="ECO:0000313" key="2">
    <source>
        <dbReference type="Proteomes" id="UP001274830"/>
    </source>
</evidence>
<evidence type="ECO:0000313" key="1">
    <source>
        <dbReference type="EMBL" id="KAK3673605.1"/>
    </source>
</evidence>
<dbReference type="EMBL" id="JAUTXT010000024">
    <property type="protein sequence ID" value="KAK3673605.1"/>
    <property type="molecule type" value="Genomic_DNA"/>
</dbReference>
<dbReference type="AlphaFoldDB" id="A0AAE0WKY1"/>
<accession>A0AAE0WKY1</accession>
<protein>
    <submittedName>
        <fullName evidence="1">Uncharacterized protein</fullName>
    </submittedName>
</protein>
<proteinExistence type="predicted"/>
<keyword evidence="2" id="KW-1185">Reference proteome</keyword>
<sequence>MKENAEPYGGVHDRDDFERRLYGNGDENDAYLFDRWFREGRSPPGQGRRRAAHRGHGEDEFLCEEELRRAEGRRGYGRDDFHGGHGVGMEDLFGGYGDETDYGMDDHYGACGMDDIYGGYGGAGGIAYDMDDFYGGFGGLGHGVDDFYGGRGVVNNYYGGYGGGWIGYGMNDLYGGYDRGMGHGMYDYY</sequence>
<organism evidence="1 2">
    <name type="scientific">Recurvomyces mirabilis</name>
    <dbReference type="NCBI Taxonomy" id="574656"/>
    <lineage>
        <taxon>Eukaryota</taxon>
        <taxon>Fungi</taxon>
        <taxon>Dikarya</taxon>
        <taxon>Ascomycota</taxon>
        <taxon>Pezizomycotina</taxon>
        <taxon>Dothideomycetes</taxon>
        <taxon>Dothideomycetidae</taxon>
        <taxon>Mycosphaerellales</taxon>
        <taxon>Teratosphaeriaceae</taxon>
        <taxon>Recurvomyces</taxon>
    </lineage>
</organism>
<comment type="caution">
    <text evidence="1">The sequence shown here is derived from an EMBL/GenBank/DDBJ whole genome shotgun (WGS) entry which is preliminary data.</text>
</comment>